<evidence type="ECO:0000313" key="3">
    <source>
        <dbReference type="EMBL" id="XCD14744.1"/>
    </source>
</evidence>
<reference evidence="3" key="1">
    <citation type="submission" date="2023-01" db="EMBL/GenBank/DDBJ databases">
        <title>Vibrio sp. CB1-14 genome sequencing.</title>
        <authorList>
            <person name="Otstavnykh N."/>
            <person name="Isaeva M."/>
            <person name="Meleshko D."/>
        </authorList>
    </citation>
    <scope>NUCLEOTIDE SEQUENCE</scope>
    <source>
        <strain evidence="3">CB1-14</strain>
    </source>
</reference>
<dbReference type="Pfam" id="PF13505">
    <property type="entry name" value="OMP_b-brl"/>
    <property type="match status" value="1"/>
</dbReference>
<dbReference type="KEGG" id="vck:PG915_08995"/>
<organism evidence="3">
    <name type="scientific">Vibrio chaetopteri</name>
    <dbReference type="NCBI Taxonomy" id="3016528"/>
    <lineage>
        <taxon>Bacteria</taxon>
        <taxon>Pseudomonadati</taxon>
        <taxon>Pseudomonadota</taxon>
        <taxon>Gammaproteobacteria</taxon>
        <taxon>Vibrionales</taxon>
        <taxon>Vibrionaceae</taxon>
        <taxon>Vibrio</taxon>
    </lineage>
</organism>
<dbReference type="EMBL" id="CP115920">
    <property type="protein sequence ID" value="XCD14744.1"/>
    <property type="molecule type" value="Genomic_DNA"/>
</dbReference>
<feature type="domain" description="Outer membrane protein beta-barrel" evidence="2">
    <location>
        <begin position="22"/>
        <end position="151"/>
    </location>
</feature>
<evidence type="ECO:0000259" key="2">
    <source>
        <dbReference type="Pfam" id="PF13505"/>
    </source>
</evidence>
<accession>A0AAU8BG66</accession>
<dbReference type="AlphaFoldDB" id="A0AAU8BG66"/>
<dbReference type="SUPFAM" id="SSF56925">
    <property type="entry name" value="OMPA-like"/>
    <property type="match status" value="1"/>
</dbReference>
<name>A0AAU8BG66_9VIBR</name>
<sequence>MRKLLIILATSCASFESHGFWSLGLNGSMTDVNGVASHGYGIHGSFHISPYLGFELGYKKLGEDHSSGVEVSYDSLSFLVQPNYRLSLFNVYANLGTHVYEGESDLQAQFVYGIGAELPISNQFTLSTEYNFYNVGATDIEALTFKANYYF</sequence>
<proteinExistence type="predicted"/>
<dbReference type="InterPro" id="IPR027385">
    <property type="entry name" value="Beta-barrel_OMP"/>
</dbReference>
<dbReference type="Gene3D" id="2.40.160.20">
    <property type="match status" value="1"/>
</dbReference>
<keyword evidence="1" id="KW-0732">Signal</keyword>
<dbReference type="RefSeq" id="WP_353496218.1">
    <property type="nucleotide sequence ID" value="NZ_CP115920.1"/>
</dbReference>
<evidence type="ECO:0000256" key="1">
    <source>
        <dbReference type="ARBA" id="ARBA00022729"/>
    </source>
</evidence>
<protein>
    <submittedName>
        <fullName evidence="3">Outer membrane beta-barrel protein</fullName>
    </submittedName>
</protein>
<dbReference type="InterPro" id="IPR011250">
    <property type="entry name" value="OMP/PagP_B-barrel"/>
</dbReference>
<gene>
    <name evidence="3" type="ORF">PG915_08995</name>
</gene>